<reference evidence="1" key="1">
    <citation type="submission" date="2022-07" db="EMBL/GenBank/DDBJ databases">
        <title>Phylogenomic reconstructions and comparative analyses of Kickxellomycotina fungi.</title>
        <authorList>
            <person name="Reynolds N.K."/>
            <person name="Stajich J.E."/>
            <person name="Barry K."/>
            <person name="Grigoriev I.V."/>
            <person name="Crous P."/>
            <person name="Smith M.E."/>
        </authorList>
    </citation>
    <scope>NUCLEOTIDE SEQUENCE</scope>
    <source>
        <strain evidence="1">NRRL 1565</strain>
    </source>
</reference>
<dbReference type="AlphaFoldDB" id="A0A9W8I1R4"/>
<dbReference type="OrthoDB" id="5573822at2759"/>
<comment type="caution">
    <text evidence="1">The sequence shown here is derived from an EMBL/GenBank/DDBJ whole genome shotgun (WGS) entry which is preliminary data.</text>
</comment>
<name>A0A9W8I1R4_9FUNG</name>
<proteinExistence type="predicted"/>
<evidence type="ECO:0000313" key="2">
    <source>
        <dbReference type="Proteomes" id="UP001140094"/>
    </source>
</evidence>
<dbReference type="Proteomes" id="UP001140094">
    <property type="component" value="Unassembled WGS sequence"/>
</dbReference>
<gene>
    <name evidence="1" type="ORF">H4R20_002276</name>
</gene>
<evidence type="ECO:0000313" key="1">
    <source>
        <dbReference type="EMBL" id="KAJ2804992.1"/>
    </source>
</evidence>
<protein>
    <submittedName>
        <fullName evidence="1">Uncharacterized protein</fullName>
    </submittedName>
</protein>
<dbReference type="EMBL" id="JANBUO010000337">
    <property type="protein sequence ID" value="KAJ2804992.1"/>
    <property type="molecule type" value="Genomic_DNA"/>
</dbReference>
<sequence>MKVLHQDRCMQIDPQVCVCAATAPNQPTALDHASSGSREEHRRRAKLIDSHYKIEGGNFVEPSHHPNAGIGGYQEVQRKSDIGGYYDINRESEIGNDHSFGSRYWAKRMLHKVCHPLEKDAKAKQ</sequence>
<keyword evidence="2" id="KW-1185">Reference proteome</keyword>
<organism evidence="1 2">
    <name type="scientific">Coemansia guatemalensis</name>
    <dbReference type="NCBI Taxonomy" id="2761395"/>
    <lineage>
        <taxon>Eukaryota</taxon>
        <taxon>Fungi</taxon>
        <taxon>Fungi incertae sedis</taxon>
        <taxon>Zoopagomycota</taxon>
        <taxon>Kickxellomycotina</taxon>
        <taxon>Kickxellomycetes</taxon>
        <taxon>Kickxellales</taxon>
        <taxon>Kickxellaceae</taxon>
        <taxon>Coemansia</taxon>
    </lineage>
</organism>
<accession>A0A9W8I1R4</accession>